<feature type="domain" description="Protein kinase" evidence="7">
    <location>
        <begin position="24"/>
        <end position="406"/>
    </location>
</feature>
<dbReference type="InterPro" id="IPR000719">
    <property type="entry name" value="Prot_kinase_dom"/>
</dbReference>
<name>A0ABQ5IZH2_9ASTR</name>
<reference evidence="8" key="2">
    <citation type="submission" date="2022-01" db="EMBL/GenBank/DDBJ databases">
        <authorList>
            <person name="Yamashiro T."/>
            <person name="Shiraishi A."/>
            <person name="Satake H."/>
            <person name="Nakayama K."/>
        </authorList>
    </citation>
    <scope>NUCLEOTIDE SEQUENCE</scope>
</reference>
<accession>A0ABQ5IZH2</accession>
<dbReference type="InterPro" id="IPR008271">
    <property type="entry name" value="Ser/Thr_kinase_AS"/>
</dbReference>
<evidence type="ECO:0000259" key="7">
    <source>
        <dbReference type="PROSITE" id="PS50011"/>
    </source>
</evidence>
<keyword evidence="1" id="KW-0723">Serine/threonine-protein kinase</keyword>
<feature type="domain" description="Protein kinase" evidence="7">
    <location>
        <begin position="452"/>
        <end position="728"/>
    </location>
</feature>
<keyword evidence="5 6" id="KW-0067">ATP-binding</keyword>
<dbReference type="SUPFAM" id="SSF56112">
    <property type="entry name" value="Protein kinase-like (PK-like)"/>
    <property type="match status" value="3"/>
</dbReference>
<dbReference type="InterPro" id="IPR011009">
    <property type="entry name" value="Kinase-like_dom_sf"/>
</dbReference>
<feature type="binding site" evidence="6">
    <location>
        <position position="483"/>
    </location>
    <ligand>
        <name>ATP</name>
        <dbReference type="ChEBI" id="CHEBI:30616"/>
    </ligand>
</feature>
<dbReference type="InterPro" id="IPR001245">
    <property type="entry name" value="Ser-Thr/Tyr_kinase_cat_dom"/>
</dbReference>
<evidence type="ECO:0000313" key="9">
    <source>
        <dbReference type="Proteomes" id="UP001151760"/>
    </source>
</evidence>
<dbReference type="SMART" id="SM00220">
    <property type="entry name" value="S_TKc"/>
    <property type="match status" value="1"/>
</dbReference>
<evidence type="ECO:0000313" key="8">
    <source>
        <dbReference type="EMBL" id="GJU05602.1"/>
    </source>
</evidence>
<keyword evidence="9" id="KW-1185">Reference proteome</keyword>
<sequence>MSSLNDLAHLKIPLENILSATNNFDDENIVRVTGFSKDYMGHLFWSGELIDVAARRLNKEREDGEQEFWMEISLLSSLKHKNLAPILGFCDENDEKIIIKKLQGRGSLRNYIEDPLLLTWVKRLMICVGLAHALSYIHNDEPRDFSVIHRNIDSCTVLLNDNWEPMLSYFELSMKIKASQRHHSFQTDKVWSANGYTDIYVRSQAKNLAPQLVISDENDEKIIIKKLQGRGSLRNYIEDPLLLTWVKRLKICVGLAHALSYIHYDEPRDFSIIHRNIDSCTVLLNDNWEPMLSYFELSMKIKASQRHHSFQTDKVWSANGKSVSDKQYNKYLAPFLLKREKEYLAPLAIFHYREKTLYDIIDRDLWKQMDPQSFSIFAETAYDCLNEERSRRPDIGEVVTRLEKALELQLPPENRPDMDEPQGKVAGDRSFRSTFRHLKIELEAIKSATNKFDDAHCIGKGGFGKVYKGELVHSKGRSVVALKRLDRAFGQGDPEFWKEIIMLSLYRHDNIVSLLGFCDDCGEKILVYEYASKRSLDLYLNDKDLTWVQRLEICIGAARGLAYLHNPGRTQQRVLHRDIKSSNILLDENWNARIADLGLSKFGPANQKYTFLVSNAVGTIGYCDPSYVETGLLTKESDVYSFGVVLFELLCGRLSMGNNRDERQPLTELVRKCYKQNTMDEIIYGNIKDEINPHSLKAFTTIAYQCLMREQEQRPLMTKVVKVLESALQLQVVSNVPPPPSLSPAEPSASIKKAF</sequence>
<dbReference type="Pfam" id="PF07714">
    <property type="entry name" value="PK_Tyr_Ser-Thr"/>
    <property type="match status" value="2"/>
</dbReference>
<organism evidence="8 9">
    <name type="scientific">Tanacetum coccineum</name>
    <dbReference type="NCBI Taxonomy" id="301880"/>
    <lineage>
        <taxon>Eukaryota</taxon>
        <taxon>Viridiplantae</taxon>
        <taxon>Streptophyta</taxon>
        <taxon>Embryophyta</taxon>
        <taxon>Tracheophyta</taxon>
        <taxon>Spermatophyta</taxon>
        <taxon>Magnoliopsida</taxon>
        <taxon>eudicotyledons</taxon>
        <taxon>Gunneridae</taxon>
        <taxon>Pentapetalae</taxon>
        <taxon>asterids</taxon>
        <taxon>campanulids</taxon>
        <taxon>Asterales</taxon>
        <taxon>Asteraceae</taxon>
        <taxon>Asteroideae</taxon>
        <taxon>Anthemideae</taxon>
        <taxon>Anthemidinae</taxon>
        <taxon>Tanacetum</taxon>
    </lineage>
</organism>
<keyword evidence="2" id="KW-0808">Transferase</keyword>
<dbReference type="PANTHER" id="PTHR27003">
    <property type="entry name" value="OS07G0166700 PROTEIN"/>
    <property type="match status" value="1"/>
</dbReference>
<keyword evidence="4 8" id="KW-0418">Kinase</keyword>
<dbReference type="EMBL" id="BQNB010021362">
    <property type="protein sequence ID" value="GJU05602.1"/>
    <property type="molecule type" value="Genomic_DNA"/>
</dbReference>
<dbReference type="PROSITE" id="PS00108">
    <property type="entry name" value="PROTEIN_KINASE_ST"/>
    <property type="match status" value="1"/>
</dbReference>
<evidence type="ECO:0000256" key="6">
    <source>
        <dbReference type="PROSITE-ProRule" id="PRU10141"/>
    </source>
</evidence>
<dbReference type="GO" id="GO:0016301">
    <property type="term" value="F:kinase activity"/>
    <property type="evidence" value="ECO:0007669"/>
    <property type="project" value="UniProtKB-KW"/>
</dbReference>
<reference evidence="8" key="1">
    <citation type="journal article" date="2022" name="Int. J. Mol. Sci.">
        <title>Draft Genome of Tanacetum Coccineum: Genomic Comparison of Closely Related Tanacetum-Family Plants.</title>
        <authorList>
            <person name="Yamashiro T."/>
            <person name="Shiraishi A."/>
            <person name="Nakayama K."/>
            <person name="Satake H."/>
        </authorList>
    </citation>
    <scope>NUCLEOTIDE SEQUENCE</scope>
</reference>
<evidence type="ECO:0000256" key="5">
    <source>
        <dbReference type="ARBA" id="ARBA00022840"/>
    </source>
</evidence>
<dbReference type="PROSITE" id="PS00107">
    <property type="entry name" value="PROTEIN_KINASE_ATP"/>
    <property type="match status" value="1"/>
</dbReference>
<dbReference type="InterPro" id="IPR045272">
    <property type="entry name" value="ANXUR1/2-like"/>
</dbReference>
<protein>
    <submittedName>
        <fullName evidence="8">Protein kinase, ATP binding site-containing protein</fullName>
    </submittedName>
</protein>
<dbReference type="PANTHER" id="PTHR27003:SF481">
    <property type="entry name" value="CONCANAVALIN A-LIKE LECTIN_GLUCANASE DOMAIN-CONTAINING PROTEIN-RELATED"/>
    <property type="match status" value="1"/>
</dbReference>
<dbReference type="Gene3D" id="1.10.510.10">
    <property type="entry name" value="Transferase(Phosphotransferase) domain 1"/>
    <property type="match status" value="3"/>
</dbReference>
<evidence type="ECO:0000256" key="3">
    <source>
        <dbReference type="ARBA" id="ARBA00022741"/>
    </source>
</evidence>
<dbReference type="Gene3D" id="3.30.200.20">
    <property type="entry name" value="Phosphorylase Kinase, domain 1"/>
    <property type="match status" value="2"/>
</dbReference>
<gene>
    <name evidence="8" type="ORF">Tco_1122032</name>
</gene>
<comment type="caution">
    <text evidence="8">The sequence shown here is derived from an EMBL/GenBank/DDBJ whole genome shotgun (WGS) entry which is preliminary data.</text>
</comment>
<keyword evidence="3 6" id="KW-0547">Nucleotide-binding</keyword>
<evidence type="ECO:0000256" key="1">
    <source>
        <dbReference type="ARBA" id="ARBA00022527"/>
    </source>
</evidence>
<dbReference type="PROSITE" id="PS50011">
    <property type="entry name" value="PROTEIN_KINASE_DOM"/>
    <property type="match status" value="2"/>
</dbReference>
<proteinExistence type="predicted"/>
<evidence type="ECO:0000256" key="2">
    <source>
        <dbReference type="ARBA" id="ARBA00022679"/>
    </source>
</evidence>
<dbReference type="InterPro" id="IPR017441">
    <property type="entry name" value="Protein_kinase_ATP_BS"/>
</dbReference>
<evidence type="ECO:0000256" key="4">
    <source>
        <dbReference type="ARBA" id="ARBA00022777"/>
    </source>
</evidence>
<dbReference type="Proteomes" id="UP001151760">
    <property type="component" value="Unassembled WGS sequence"/>
</dbReference>